<reference evidence="1" key="1">
    <citation type="journal article" date="2020" name="Stud. Mycol.">
        <title>101 Dothideomycetes genomes: a test case for predicting lifestyles and emergence of pathogens.</title>
        <authorList>
            <person name="Haridas S."/>
            <person name="Albert R."/>
            <person name="Binder M."/>
            <person name="Bloem J."/>
            <person name="Labutti K."/>
            <person name="Salamov A."/>
            <person name="Andreopoulos B."/>
            <person name="Baker S."/>
            <person name="Barry K."/>
            <person name="Bills G."/>
            <person name="Bluhm B."/>
            <person name="Cannon C."/>
            <person name="Castanera R."/>
            <person name="Culley D."/>
            <person name="Daum C."/>
            <person name="Ezra D."/>
            <person name="Gonzalez J."/>
            <person name="Henrissat B."/>
            <person name="Kuo A."/>
            <person name="Liang C."/>
            <person name="Lipzen A."/>
            <person name="Lutzoni F."/>
            <person name="Magnuson J."/>
            <person name="Mondo S."/>
            <person name="Nolan M."/>
            <person name="Ohm R."/>
            <person name="Pangilinan J."/>
            <person name="Park H.-J."/>
            <person name="Ramirez L."/>
            <person name="Alfaro M."/>
            <person name="Sun H."/>
            <person name="Tritt A."/>
            <person name="Yoshinaga Y."/>
            <person name="Zwiers L.-H."/>
            <person name="Turgeon B."/>
            <person name="Goodwin S."/>
            <person name="Spatafora J."/>
            <person name="Crous P."/>
            <person name="Grigoriev I."/>
        </authorList>
    </citation>
    <scope>NUCLEOTIDE SEQUENCE</scope>
    <source>
        <strain evidence="1">CBS 207.26</strain>
    </source>
</reference>
<dbReference type="Proteomes" id="UP000800200">
    <property type="component" value="Unassembled WGS sequence"/>
</dbReference>
<gene>
    <name evidence="1" type="ORF">K469DRAFT_589869</name>
</gene>
<dbReference type="EMBL" id="ML994653">
    <property type="protein sequence ID" value="KAF2181443.1"/>
    <property type="molecule type" value="Genomic_DNA"/>
</dbReference>
<name>A0A6A6DR00_9PEZI</name>
<protein>
    <submittedName>
        <fullName evidence="1">Uncharacterized protein</fullName>
    </submittedName>
</protein>
<evidence type="ECO:0000313" key="1">
    <source>
        <dbReference type="EMBL" id="KAF2181443.1"/>
    </source>
</evidence>
<feature type="non-terminal residue" evidence="1">
    <location>
        <position position="1"/>
    </location>
</feature>
<dbReference type="AlphaFoldDB" id="A0A6A6DR00"/>
<evidence type="ECO:0000313" key="2">
    <source>
        <dbReference type="Proteomes" id="UP000800200"/>
    </source>
</evidence>
<dbReference type="OrthoDB" id="3791143at2759"/>
<organism evidence="1 2">
    <name type="scientific">Zopfia rhizophila CBS 207.26</name>
    <dbReference type="NCBI Taxonomy" id="1314779"/>
    <lineage>
        <taxon>Eukaryota</taxon>
        <taxon>Fungi</taxon>
        <taxon>Dikarya</taxon>
        <taxon>Ascomycota</taxon>
        <taxon>Pezizomycotina</taxon>
        <taxon>Dothideomycetes</taxon>
        <taxon>Dothideomycetes incertae sedis</taxon>
        <taxon>Zopfiaceae</taxon>
        <taxon>Zopfia</taxon>
    </lineage>
</organism>
<sequence length="58" mass="6500">IFCHSYCVALISNPARTFFICKYCHTHKILDLTSKSKYNITKSTSAAITHLGKAARSH</sequence>
<proteinExistence type="predicted"/>
<keyword evidence="2" id="KW-1185">Reference proteome</keyword>
<accession>A0A6A6DR00</accession>